<dbReference type="NCBIfam" id="TIGR03916">
    <property type="entry name" value="rSAM_link_UDG"/>
    <property type="match status" value="1"/>
</dbReference>
<dbReference type="GO" id="GO:0051536">
    <property type="term" value="F:iron-sulfur cluster binding"/>
    <property type="evidence" value="ECO:0007669"/>
    <property type="project" value="UniProtKB-KW"/>
</dbReference>
<dbReference type="InterPro" id="IPR023874">
    <property type="entry name" value="DNA_rSAM_put"/>
</dbReference>
<dbReference type="InterPro" id="IPR010994">
    <property type="entry name" value="RuvA_2-like"/>
</dbReference>
<dbReference type="CDD" id="cd01335">
    <property type="entry name" value="Radical_SAM"/>
    <property type="match status" value="1"/>
</dbReference>
<organism evidence="5 6">
    <name type="scientific">Alkaliphilus serpentinus</name>
    <dbReference type="NCBI Taxonomy" id="1482731"/>
    <lineage>
        <taxon>Bacteria</taxon>
        <taxon>Bacillati</taxon>
        <taxon>Bacillota</taxon>
        <taxon>Clostridia</taxon>
        <taxon>Peptostreptococcales</taxon>
        <taxon>Natronincolaceae</taxon>
        <taxon>Alkaliphilus</taxon>
    </lineage>
</organism>
<dbReference type="PANTHER" id="PTHR21180:SF9">
    <property type="entry name" value="TYPE II SECRETION SYSTEM PROTEIN K"/>
    <property type="match status" value="1"/>
</dbReference>
<dbReference type="InterPro" id="IPR007197">
    <property type="entry name" value="rSAM"/>
</dbReference>
<dbReference type="Gene3D" id="3.20.20.70">
    <property type="entry name" value="Aldolase class I"/>
    <property type="match status" value="1"/>
</dbReference>
<dbReference type="PANTHER" id="PTHR21180">
    <property type="entry name" value="ENDONUCLEASE/EXONUCLEASE/PHOSPHATASE FAMILY DOMAIN-CONTAINING PROTEIN 1"/>
    <property type="match status" value="1"/>
</dbReference>
<dbReference type="GO" id="GO:0003824">
    <property type="term" value="F:catalytic activity"/>
    <property type="evidence" value="ECO:0007669"/>
    <property type="project" value="InterPro"/>
</dbReference>
<evidence type="ECO:0000256" key="3">
    <source>
        <dbReference type="ARBA" id="ARBA00023004"/>
    </source>
</evidence>
<evidence type="ECO:0000256" key="1">
    <source>
        <dbReference type="ARBA" id="ARBA00022691"/>
    </source>
</evidence>
<dbReference type="OrthoDB" id="9801154at2"/>
<comment type="caution">
    <text evidence="5">The sequence shown here is derived from an EMBL/GenBank/DDBJ whole genome shotgun (WGS) entry which is preliminary data.</text>
</comment>
<protein>
    <submittedName>
        <fullName evidence="5">Putative DNA modification/repair radical SAM protein</fullName>
    </submittedName>
</protein>
<dbReference type="RefSeq" id="WP_151864683.1">
    <property type="nucleotide sequence ID" value="NZ_WBZB01000007.1"/>
</dbReference>
<proteinExistence type="predicted"/>
<dbReference type="SFLD" id="SFLDG01102">
    <property type="entry name" value="Uncharacterised_Radical_SAM_Su"/>
    <property type="match status" value="1"/>
</dbReference>
<name>A0A833HQZ5_9FIRM</name>
<evidence type="ECO:0000313" key="5">
    <source>
        <dbReference type="EMBL" id="KAB3532715.1"/>
    </source>
</evidence>
<dbReference type="SFLD" id="SFLDS00029">
    <property type="entry name" value="Radical_SAM"/>
    <property type="match status" value="1"/>
</dbReference>
<keyword evidence="1" id="KW-0949">S-adenosyl-L-methionine</keyword>
<dbReference type="Gene3D" id="1.10.150.320">
    <property type="entry name" value="Photosystem II 12 kDa extrinsic protein"/>
    <property type="match status" value="1"/>
</dbReference>
<dbReference type="AlphaFoldDB" id="A0A833HQZ5"/>
<dbReference type="GO" id="GO:0046872">
    <property type="term" value="F:metal ion binding"/>
    <property type="evidence" value="ECO:0007669"/>
    <property type="project" value="UniProtKB-KW"/>
</dbReference>
<evidence type="ECO:0000313" key="6">
    <source>
        <dbReference type="Proteomes" id="UP000465601"/>
    </source>
</evidence>
<keyword evidence="2" id="KW-0479">Metal-binding</keyword>
<dbReference type="EMBL" id="WBZB01000007">
    <property type="protein sequence ID" value="KAB3532715.1"/>
    <property type="molecule type" value="Genomic_DNA"/>
</dbReference>
<keyword evidence="6" id="KW-1185">Reference proteome</keyword>
<evidence type="ECO:0000256" key="2">
    <source>
        <dbReference type="ARBA" id="ARBA00022723"/>
    </source>
</evidence>
<sequence length="432" mass="48987">MDILDKLKILADAAKYDVSCSSSGSERKNKAGGIGNAAVSGICHSWSDDGRCISLLKILMTNYCVYDCAYCVNRVSNSIPRAAFTPKEIAELTINFYRRNYIEGLFLSAAIMKNPNHTMELLLKTVTLLRENYNFNGYIHVKAIPGADGRLIEATGEVVDRMSVNIELPSDEGLKLLAPEKKKEALIKPMGLIDRQIIQRKEERRIFRNAPSFVPAGQSTQLIVGATQDHDYRILKLSEGLYNRFHLKRVYYSAYVPIVNHPNLPSITNPPTLREHRLYQADWLLRFYGFDADELLDEAQPNFDQLLDPKCDWALRNMKLFPVEVNKAEYETLLRVPGIGVKSALRIITARKMAPITYDGLKKIGVVLKRAKYFITCQGKYYSDVGFREKLIRLSLTEKPLKEPTETNEIQLSFLTMPAIRENVNSIITGEL</sequence>
<keyword evidence="3" id="KW-0408">Iron</keyword>
<keyword evidence="4" id="KW-0411">Iron-sulfur</keyword>
<dbReference type="InterPro" id="IPR051675">
    <property type="entry name" value="Endo/Exo/Phosphatase_dom_1"/>
</dbReference>
<dbReference type="SUPFAM" id="SSF102114">
    <property type="entry name" value="Radical SAM enzymes"/>
    <property type="match status" value="1"/>
</dbReference>
<dbReference type="InterPro" id="IPR013785">
    <property type="entry name" value="Aldolase_TIM"/>
</dbReference>
<gene>
    <name evidence="5" type="ORF">F8153_02020</name>
</gene>
<dbReference type="InterPro" id="IPR058240">
    <property type="entry name" value="rSAM_sf"/>
</dbReference>
<accession>A0A833HQZ5</accession>
<evidence type="ECO:0000256" key="4">
    <source>
        <dbReference type="ARBA" id="ARBA00023014"/>
    </source>
</evidence>
<dbReference type="SUPFAM" id="SSF47781">
    <property type="entry name" value="RuvA domain 2-like"/>
    <property type="match status" value="1"/>
</dbReference>
<reference evidence="5 6" key="1">
    <citation type="submission" date="2019-10" db="EMBL/GenBank/DDBJ databases">
        <title>Alkaliphilus serpentinus sp. nov. and Alkaliphilus pronyensis sp. nov., two novel anaerobic alkaliphilic species isolated from the serpentinized-hosted hydrothermal field of the Prony Bay (New Caledonia).</title>
        <authorList>
            <person name="Postec A."/>
        </authorList>
    </citation>
    <scope>NUCLEOTIDE SEQUENCE [LARGE SCALE GENOMIC DNA]</scope>
    <source>
        <strain evidence="5 6">LacT</strain>
    </source>
</reference>
<dbReference type="Proteomes" id="UP000465601">
    <property type="component" value="Unassembled WGS sequence"/>
</dbReference>